<reference evidence="1 2" key="1">
    <citation type="journal article" name="Front. Microbiol.">
        <title>Sugar Metabolism of the First Thermophilic Planctomycete Thermogutta terrifontis: Comparative Genomic and Transcriptomic Approaches.</title>
        <authorList>
            <person name="Elcheninov A.G."/>
            <person name="Menzel P."/>
            <person name="Gudbergsdottir S.R."/>
            <person name="Slesarev A.I."/>
            <person name="Kadnikov V.V."/>
            <person name="Krogh A."/>
            <person name="Bonch-Osmolovskaya E.A."/>
            <person name="Peng X."/>
            <person name="Kublanov I.V."/>
        </authorList>
    </citation>
    <scope>NUCLEOTIDE SEQUENCE [LARGE SCALE GENOMIC DNA]</scope>
    <source>
        <strain evidence="1 2">R1</strain>
    </source>
</reference>
<protein>
    <submittedName>
        <fullName evidence="1">Uncharacterized protein</fullName>
    </submittedName>
</protein>
<dbReference type="AlphaFoldDB" id="A0A286RJM7"/>
<dbReference type="KEGG" id="ttf:THTE_3555"/>
<keyword evidence="2" id="KW-1185">Reference proteome</keyword>
<evidence type="ECO:0000313" key="2">
    <source>
        <dbReference type="Proteomes" id="UP000215086"/>
    </source>
</evidence>
<dbReference type="Proteomes" id="UP000215086">
    <property type="component" value="Chromosome"/>
</dbReference>
<dbReference type="EMBL" id="CP018477">
    <property type="protein sequence ID" value="ASV76156.1"/>
    <property type="molecule type" value="Genomic_DNA"/>
</dbReference>
<sequence>MNTVDAWLCWWDGERWAFAPGKRLKTEALRSKRYWTTIVPQTKPAILVCDNLHTRTLRTLYEPLPPADAYRLA</sequence>
<name>A0A286RJM7_9BACT</name>
<proteinExistence type="predicted"/>
<evidence type="ECO:0000313" key="1">
    <source>
        <dbReference type="EMBL" id="ASV76156.1"/>
    </source>
</evidence>
<accession>A0A286RJM7</accession>
<gene>
    <name evidence="1" type="ORF">THTE_3555</name>
</gene>
<organism evidence="1 2">
    <name type="scientific">Thermogutta terrifontis</name>
    <dbReference type="NCBI Taxonomy" id="1331910"/>
    <lineage>
        <taxon>Bacteria</taxon>
        <taxon>Pseudomonadati</taxon>
        <taxon>Planctomycetota</taxon>
        <taxon>Planctomycetia</taxon>
        <taxon>Pirellulales</taxon>
        <taxon>Thermoguttaceae</taxon>
        <taxon>Thermogutta</taxon>
    </lineage>
</organism>